<accession>A0A6A0B8K9</accession>
<evidence type="ECO:0000256" key="1">
    <source>
        <dbReference type="ARBA" id="ARBA00004141"/>
    </source>
</evidence>
<dbReference type="GO" id="GO:0005267">
    <property type="term" value="F:potassium channel activity"/>
    <property type="evidence" value="ECO:0007669"/>
    <property type="project" value="UniProtKB-KW"/>
</dbReference>
<feature type="transmembrane region" description="Helical" evidence="13">
    <location>
        <begin position="76"/>
        <end position="95"/>
    </location>
</feature>
<sequence length="190" mass="21890">MTKTRLTLFTDAVVAIIITILVLEFPHIKGNKFSDLLVLKDVFLAYVVSFVFLIIYWTNHHHIFQLIDKVSGKTLWLNNAFIFLMSLFPFATNWLGENIFARDPEMLYAALFLVINGVWLLMIKNLVKVNHHNAHVAEILGDYKKSYHTLMLNALAFIIAIFIPIAGLIVNIISFLLWVIPDKRIEHAKK</sequence>
<evidence type="ECO:0000256" key="11">
    <source>
        <dbReference type="ARBA" id="ARBA00023303"/>
    </source>
</evidence>
<dbReference type="GO" id="GO:0016020">
    <property type="term" value="C:membrane"/>
    <property type="evidence" value="ECO:0007669"/>
    <property type="project" value="UniProtKB-SubCell"/>
</dbReference>
<comment type="caution">
    <text evidence="14">The sequence shown here is derived from an EMBL/GenBank/DDBJ whole genome shotgun (WGS) entry which is preliminary data.</text>
</comment>
<dbReference type="InterPro" id="IPR010617">
    <property type="entry name" value="TMEM175-like"/>
</dbReference>
<evidence type="ECO:0000313" key="15">
    <source>
        <dbReference type="Proteomes" id="UP000475928"/>
    </source>
</evidence>
<keyword evidence="10 13" id="KW-0472">Membrane</keyword>
<evidence type="ECO:0000256" key="9">
    <source>
        <dbReference type="ARBA" id="ARBA00023065"/>
    </source>
</evidence>
<evidence type="ECO:0000256" key="13">
    <source>
        <dbReference type="SAM" id="Phobius"/>
    </source>
</evidence>
<evidence type="ECO:0000256" key="6">
    <source>
        <dbReference type="ARBA" id="ARBA00022826"/>
    </source>
</evidence>
<evidence type="ECO:0000256" key="12">
    <source>
        <dbReference type="ARBA" id="ARBA00034430"/>
    </source>
</evidence>
<evidence type="ECO:0000256" key="8">
    <source>
        <dbReference type="ARBA" id="ARBA00022989"/>
    </source>
</evidence>
<reference evidence="14 15" key="1">
    <citation type="submission" date="2020-02" db="EMBL/GenBank/DDBJ databases">
        <title>Draft genome sequence of Lactococcus sp. Hs20B0-1.</title>
        <authorList>
            <person name="Noda S."/>
            <person name="Yuki M."/>
            <person name="Ohkuma M."/>
        </authorList>
    </citation>
    <scope>NUCLEOTIDE SEQUENCE [LARGE SCALE GENOMIC DNA]</scope>
    <source>
        <strain evidence="14 15">Hs20B0-1</strain>
    </source>
</reference>
<evidence type="ECO:0000256" key="4">
    <source>
        <dbReference type="ARBA" id="ARBA00022538"/>
    </source>
</evidence>
<keyword evidence="4" id="KW-0633">Potassium transport</keyword>
<dbReference type="AlphaFoldDB" id="A0A6A0B8K9"/>
<keyword evidence="11" id="KW-0407">Ion channel</keyword>
<keyword evidence="9" id="KW-0406">Ion transport</keyword>
<evidence type="ECO:0000256" key="3">
    <source>
        <dbReference type="ARBA" id="ARBA00022448"/>
    </source>
</evidence>
<evidence type="ECO:0000256" key="2">
    <source>
        <dbReference type="ARBA" id="ARBA00006920"/>
    </source>
</evidence>
<feature type="transmembrane region" description="Helical" evidence="13">
    <location>
        <begin position="6"/>
        <end position="25"/>
    </location>
</feature>
<feature type="transmembrane region" description="Helical" evidence="13">
    <location>
        <begin position="107"/>
        <end position="127"/>
    </location>
</feature>
<dbReference type="EMBL" id="BLLH01000002">
    <property type="protein sequence ID" value="GFH40167.1"/>
    <property type="molecule type" value="Genomic_DNA"/>
</dbReference>
<comment type="catalytic activity">
    <reaction evidence="12">
        <text>K(+)(in) = K(+)(out)</text>
        <dbReference type="Rhea" id="RHEA:29463"/>
        <dbReference type="ChEBI" id="CHEBI:29103"/>
    </reaction>
</comment>
<dbReference type="RefSeq" id="WP_172355458.1">
    <property type="nucleotide sequence ID" value="NZ_BLLH01000002.1"/>
</dbReference>
<feature type="transmembrane region" description="Helical" evidence="13">
    <location>
        <begin position="147"/>
        <end position="180"/>
    </location>
</feature>
<comment type="similarity">
    <text evidence="2">Belongs to the TMEM175 family.</text>
</comment>
<protein>
    <submittedName>
        <fullName evidence="14">Ferrochelatase</fullName>
    </submittedName>
</protein>
<gene>
    <name evidence="14" type="primary">hemH</name>
    <name evidence="14" type="ORF">Hs20B_05650</name>
</gene>
<evidence type="ECO:0000313" key="14">
    <source>
        <dbReference type="EMBL" id="GFH40167.1"/>
    </source>
</evidence>
<keyword evidence="5 13" id="KW-0812">Transmembrane</keyword>
<dbReference type="Proteomes" id="UP000475928">
    <property type="component" value="Unassembled WGS sequence"/>
</dbReference>
<evidence type="ECO:0000256" key="7">
    <source>
        <dbReference type="ARBA" id="ARBA00022958"/>
    </source>
</evidence>
<comment type="subcellular location">
    <subcellularLocation>
        <location evidence="1">Membrane</location>
        <topology evidence="1">Multi-pass membrane protein</topology>
    </subcellularLocation>
</comment>
<keyword evidence="7" id="KW-0630">Potassium</keyword>
<evidence type="ECO:0000256" key="10">
    <source>
        <dbReference type="ARBA" id="ARBA00023136"/>
    </source>
</evidence>
<feature type="transmembrane region" description="Helical" evidence="13">
    <location>
        <begin position="37"/>
        <end position="56"/>
    </location>
</feature>
<keyword evidence="3" id="KW-0813">Transport</keyword>
<keyword evidence="8 13" id="KW-1133">Transmembrane helix</keyword>
<dbReference type="Pfam" id="PF06736">
    <property type="entry name" value="TMEM175"/>
    <property type="match status" value="1"/>
</dbReference>
<evidence type="ECO:0000256" key="5">
    <source>
        <dbReference type="ARBA" id="ARBA00022692"/>
    </source>
</evidence>
<name>A0A6A0B8K9_9LACT</name>
<organism evidence="14 15">
    <name type="scientific">Pseudolactococcus insecticola</name>
    <dbReference type="NCBI Taxonomy" id="2709158"/>
    <lineage>
        <taxon>Bacteria</taxon>
        <taxon>Bacillati</taxon>
        <taxon>Bacillota</taxon>
        <taxon>Bacilli</taxon>
        <taxon>Lactobacillales</taxon>
        <taxon>Streptococcaceae</taxon>
        <taxon>Pseudolactococcus</taxon>
    </lineage>
</organism>
<proteinExistence type="inferred from homology"/>
<dbReference type="GO" id="GO:0015252">
    <property type="term" value="F:proton channel activity"/>
    <property type="evidence" value="ECO:0007669"/>
    <property type="project" value="InterPro"/>
</dbReference>
<keyword evidence="15" id="KW-1185">Reference proteome</keyword>
<keyword evidence="6" id="KW-0631">Potassium channel</keyword>